<evidence type="ECO:0000313" key="6">
    <source>
        <dbReference type="Proteomes" id="UP001216253"/>
    </source>
</evidence>
<dbReference type="SUPFAM" id="SSF55031">
    <property type="entry name" value="Bacterial exopeptidase dimerisation domain"/>
    <property type="match status" value="1"/>
</dbReference>
<dbReference type="PANTHER" id="PTHR43808:SF17">
    <property type="entry name" value="PEPTIDASE M20"/>
    <property type="match status" value="1"/>
</dbReference>
<gene>
    <name evidence="5" type="ORF">PYV00_08175</name>
</gene>
<accession>A0ABT5WNS0</accession>
<evidence type="ECO:0000256" key="3">
    <source>
        <dbReference type="SAM" id="SignalP"/>
    </source>
</evidence>
<dbReference type="Proteomes" id="UP001216253">
    <property type="component" value="Unassembled WGS sequence"/>
</dbReference>
<dbReference type="PANTHER" id="PTHR43808">
    <property type="entry name" value="ACETYLORNITHINE DEACETYLASE"/>
    <property type="match status" value="1"/>
</dbReference>
<feature type="domain" description="Peptidase M20 dimerisation" evidence="4">
    <location>
        <begin position="223"/>
        <end position="317"/>
    </location>
</feature>
<dbReference type="InterPro" id="IPR002933">
    <property type="entry name" value="Peptidase_M20"/>
</dbReference>
<evidence type="ECO:0000259" key="4">
    <source>
        <dbReference type="Pfam" id="PF07687"/>
    </source>
</evidence>
<proteinExistence type="predicted"/>
<dbReference type="SUPFAM" id="SSF53187">
    <property type="entry name" value="Zn-dependent exopeptidases"/>
    <property type="match status" value="1"/>
</dbReference>
<feature type="signal peptide" evidence="3">
    <location>
        <begin position="1"/>
        <end position="19"/>
    </location>
</feature>
<dbReference type="InterPro" id="IPR036264">
    <property type="entry name" value="Bact_exopeptidase_dim_dom"/>
</dbReference>
<reference evidence="5 6" key="1">
    <citation type="submission" date="2023-03" db="EMBL/GenBank/DDBJ databases">
        <title>NovoSphingobium album sp. nov. isolated from polycyclic aromatic hydrocarbons- and heavy-metal polluted soil.</title>
        <authorList>
            <person name="Liu Z."/>
            <person name="Wang K."/>
        </authorList>
    </citation>
    <scope>NUCLEOTIDE SEQUENCE [LARGE SCALE GENOMIC DNA]</scope>
    <source>
        <strain evidence="5 6">H3SJ31-1</strain>
    </source>
</reference>
<keyword evidence="6" id="KW-1185">Reference proteome</keyword>
<keyword evidence="1" id="KW-0479">Metal-binding</keyword>
<feature type="chain" id="PRO_5045328761" evidence="3">
    <location>
        <begin position="20"/>
        <end position="431"/>
    </location>
</feature>
<protein>
    <submittedName>
        <fullName evidence="5">M20/M25/M40 family metallo-hydrolase</fullName>
    </submittedName>
</protein>
<keyword evidence="3" id="KW-0732">Signal</keyword>
<dbReference type="Pfam" id="PF01546">
    <property type="entry name" value="Peptidase_M20"/>
    <property type="match status" value="1"/>
</dbReference>
<dbReference type="EMBL" id="JARESE010000020">
    <property type="protein sequence ID" value="MDE8651696.1"/>
    <property type="molecule type" value="Genomic_DNA"/>
</dbReference>
<evidence type="ECO:0000256" key="1">
    <source>
        <dbReference type="ARBA" id="ARBA00022723"/>
    </source>
</evidence>
<dbReference type="InterPro" id="IPR011650">
    <property type="entry name" value="Peptidase_M20_dimer"/>
</dbReference>
<dbReference type="Pfam" id="PF07687">
    <property type="entry name" value="M20_dimer"/>
    <property type="match status" value="1"/>
</dbReference>
<dbReference type="Gene3D" id="3.40.630.10">
    <property type="entry name" value="Zn peptidases"/>
    <property type="match status" value="1"/>
</dbReference>
<keyword evidence="2" id="KW-0378">Hydrolase</keyword>
<evidence type="ECO:0000313" key="5">
    <source>
        <dbReference type="EMBL" id="MDE8651696.1"/>
    </source>
</evidence>
<organism evidence="5 6">
    <name type="scientific">Novosphingobium album</name>
    <name type="common">ex Liu et al. 2023</name>
    <dbReference type="NCBI Taxonomy" id="3031130"/>
    <lineage>
        <taxon>Bacteria</taxon>
        <taxon>Pseudomonadati</taxon>
        <taxon>Pseudomonadota</taxon>
        <taxon>Alphaproteobacteria</taxon>
        <taxon>Sphingomonadales</taxon>
        <taxon>Sphingomonadaceae</taxon>
        <taxon>Novosphingobium</taxon>
    </lineage>
</organism>
<dbReference type="InterPro" id="IPR050072">
    <property type="entry name" value="Peptidase_M20A"/>
</dbReference>
<comment type="caution">
    <text evidence="5">The sequence shown here is derived from an EMBL/GenBank/DDBJ whole genome shotgun (WGS) entry which is preliminary data.</text>
</comment>
<sequence length="431" mass="45027">MRLAFPTVLVLLMAGTAVSAEVPSSPPSAKATAEIKRIEASAAFKKAVAALDAGHGQWVDTIVTLTEIPSPPFKEAARAQAFLEMFKARGLTDVEIDGEGNVLGMRKGTGGGGLVVVSAHMDTVFPEGTPVKVRREGEKLFAPGVGDDTAGLATLLSLIDAMNAGGIRTRDDVLFMGTVGEEGAGDLRGVRYLLGKGRYKDKVSAFFSLDGGGLDSITTGGAGSKRYRVTFKGPGGHSYGAFGLVNPMAAMSQAVVDFYKIPVPQGIKTTYSASVVGGGTSVNAIPREVWMEFDMRSESAVELAKVDQRFLEILNQAVATENAARSTKEGPITIDVKQIGERPAGQTDKAADIVQFSTAAYAAEGIRVGYSSSSTDSNIAISLGIPAITIGRVASGGRGHSLDEWIGIEKDANVRLQKIDLATILATAGMK</sequence>
<evidence type="ECO:0000256" key="2">
    <source>
        <dbReference type="ARBA" id="ARBA00022801"/>
    </source>
</evidence>
<name>A0ABT5WNS0_9SPHN</name>
<dbReference type="Gene3D" id="3.30.70.360">
    <property type="match status" value="1"/>
</dbReference>